<dbReference type="PROSITE" id="PS50297">
    <property type="entry name" value="ANK_REP_REGION"/>
    <property type="match status" value="3"/>
</dbReference>
<feature type="repeat" description="ANK" evidence="3">
    <location>
        <begin position="113"/>
        <end position="145"/>
    </location>
</feature>
<evidence type="ECO:0000256" key="2">
    <source>
        <dbReference type="ARBA" id="ARBA00023043"/>
    </source>
</evidence>
<evidence type="ECO:0000256" key="1">
    <source>
        <dbReference type="ARBA" id="ARBA00022737"/>
    </source>
</evidence>
<reference evidence="5 6" key="2">
    <citation type="journal article" date="2018" name="Elife">
        <title>Firefly genomes illuminate parallel origins of bioluminescence in beetles.</title>
        <authorList>
            <person name="Fallon T.R."/>
            <person name="Lower S.E."/>
            <person name="Chang C.H."/>
            <person name="Bessho-Uehara M."/>
            <person name="Martin G.J."/>
            <person name="Bewick A.J."/>
            <person name="Behringer M."/>
            <person name="Debat H.J."/>
            <person name="Wong I."/>
            <person name="Day J.C."/>
            <person name="Suvorov A."/>
            <person name="Silva C.J."/>
            <person name="Stanger-Hall K.F."/>
            <person name="Hall D.W."/>
            <person name="Schmitz R.J."/>
            <person name="Nelson D.R."/>
            <person name="Lewis S.M."/>
            <person name="Shigenobu S."/>
            <person name="Bybee S.M."/>
            <person name="Larracuente A.M."/>
            <person name="Oba Y."/>
            <person name="Weng J.K."/>
        </authorList>
    </citation>
    <scope>NUCLEOTIDE SEQUENCE [LARGE SCALE GENOMIC DNA]</scope>
    <source>
        <strain evidence="5">1611_PpyrPB1</strain>
        <tissue evidence="5">Whole body</tissue>
    </source>
</reference>
<dbReference type="PANTHER" id="PTHR24124">
    <property type="entry name" value="ANKYRIN REPEAT FAMILY A"/>
    <property type="match status" value="1"/>
</dbReference>
<dbReference type="GO" id="GO:0005634">
    <property type="term" value="C:nucleus"/>
    <property type="evidence" value="ECO:0007669"/>
    <property type="project" value="TreeGrafter"/>
</dbReference>
<sequence length="243" mass="26231">MEIPEEQDIKPIINTIPVSNSIQVPVIPSTSEYNSVPSKWSPGSWQDANRKSAFQPYKQSLGTVLTNLQRGNTQAETPIPQEADINFHTRAGQGEITEADIKSESSVDTVDTDGLTALHWACAYGQITTAQLLIRCGAEIDKLGPEGETPLLLASSGGHHEVVRLLLNEGANANHVDDVGNTALMYAARGNHPHCCNELLFRGADVSVENHSNDNAYNLAIDFNSNLALAVIENYLLSLLGST</sequence>
<accession>A0A1Y1MU21</accession>
<dbReference type="SUPFAM" id="SSF48403">
    <property type="entry name" value="Ankyrin repeat"/>
    <property type="match status" value="1"/>
</dbReference>
<feature type="repeat" description="ANK" evidence="3">
    <location>
        <begin position="179"/>
        <end position="211"/>
    </location>
</feature>
<organism evidence="4">
    <name type="scientific">Photinus pyralis</name>
    <name type="common">Common eastern firefly</name>
    <name type="synonym">Lampyris pyralis</name>
    <dbReference type="NCBI Taxonomy" id="7054"/>
    <lineage>
        <taxon>Eukaryota</taxon>
        <taxon>Metazoa</taxon>
        <taxon>Ecdysozoa</taxon>
        <taxon>Arthropoda</taxon>
        <taxon>Hexapoda</taxon>
        <taxon>Insecta</taxon>
        <taxon>Pterygota</taxon>
        <taxon>Neoptera</taxon>
        <taxon>Endopterygota</taxon>
        <taxon>Coleoptera</taxon>
        <taxon>Polyphaga</taxon>
        <taxon>Elateriformia</taxon>
        <taxon>Elateroidea</taxon>
        <taxon>Lampyridae</taxon>
        <taxon>Lampyrinae</taxon>
        <taxon>Photinus</taxon>
    </lineage>
</organism>
<keyword evidence="1" id="KW-0677">Repeat</keyword>
<dbReference type="PANTHER" id="PTHR24124:SF15">
    <property type="entry name" value="LP07441P"/>
    <property type="match status" value="1"/>
</dbReference>
<reference evidence="5" key="3">
    <citation type="submission" date="2019-08" db="EMBL/GenBank/DDBJ databases">
        <authorList>
            <consortium name="Photinus pyralis genome working group"/>
            <person name="Fallon T.R."/>
            <person name="Sander Lower S.E."/>
            <person name="Weng J.-K."/>
        </authorList>
    </citation>
    <scope>NUCLEOTIDE SEQUENCE</scope>
    <source>
        <strain evidence="5">1611_PpyrPB1</strain>
        <tissue evidence="5">Whole body</tissue>
    </source>
</reference>
<dbReference type="Pfam" id="PF12796">
    <property type="entry name" value="Ank_2"/>
    <property type="match status" value="1"/>
</dbReference>
<dbReference type="Proteomes" id="UP000327044">
    <property type="component" value="Unassembled WGS sequence"/>
</dbReference>
<gene>
    <name evidence="5" type="ORF">PPYR_00413</name>
</gene>
<dbReference type="EMBL" id="VVIM01000001">
    <property type="protein sequence ID" value="KAB0803443.1"/>
    <property type="molecule type" value="Genomic_DNA"/>
</dbReference>
<dbReference type="SMART" id="SM00248">
    <property type="entry name" value="ANK"/>
    <property type="match status" value="3"/>
</dbReference>
<dbReference type="InParanoid" id="A0A1Y1MU21"/>
<dbReference type="EMBL" id="GEZM01024110">
    <property type="protein sequence ID" value="JAV87965.1"/>
    <property type="molecule type" value="Transcribed_RNA"/>
</dbReference>
<protein>
    <submittedName>
        <fullName evidence="4">Uncharacterized protein</fullName>
    </submittedName>
</protein>
<dbReference type="GO" id="GO:0010468">
    <property type="term" value="P:regulation of gene expression"/>
    <property type="evidence" value="ECO:0007669"/>
    <property type="project" value="TreeGrafter"/>
</dbReference>
<evidence type="ECO:0000313" key="5">
    <source>
        <dbReference type="EMBL" id="KAB0803443.1"/>
    </source>
</evidence>
<evidence type="ECO:0000256" key="3">
    <source>
        <dbReference type="PROSITE-ProRule" id="PRU00023"/>
    </source>
</evidence>
<dbReference type="PROSITE" id="PS50088">
    <property type="entry name" value="ANK_REPEAT"/>
    <property type="match status" value="3"/>
</dbReference>
<dbReference type="InterPro" id="IPR036770">
    <property type="entry name" value="Ankyrin_rpt-contain_sf"/>
</dbReference>
<dbReference type="AlphaFoldDB" id="A0A1Y1MU21"/>
<dbReference type="EMBL" id="GEZM01024111">
    <property type="protein sequence ID" value="JAV87963.1"/>
    <property type="molecule type" value="Transcribed_RNA"/>
</dbReference>
<dbReference type="PRINTS" id="PR01415">
    <property type="entry name" value="ANKYRIN"/>
</dbReference>
<name>A0A1Y1MU21_PHOPY</name>
<feature type="repeat" description="ANK" evidence="3">
    <location>
        <begin position="146"/>
        <end position="178"/>
    </location>
</feature>
<dbReference type="OrthoDB" id="10251692at2759"/>
<keyword evidence="2 3" id="KW-0040">ANK repeat</keyword>
<reference evidence="4" key="1">
    <citation type="journal article" date="2016" name="Sci. Rep.">
        <title>Molecular characterization of firefly nuptial gifts: a multi-omics approach sheds light on postcopulatory sexual selection.</title>
        <authorList>
            <person name="Al-Wathiqui N."/>
            <person name="Fallon T.R."/>
            <person name="South A."/>
            <person name="Weng J.K."/>
            <person name="Lewis S.M."/>
        </authorList>
    </citation>
    <scope>NUCLEOTIDE SEQUENCE</scope>
</reference>
<evidence type="ECO:0000313" key="4">
    <source>
        <dbReference type="EMBL" id="JAV87965.1"/>
    </source>
</evidence>
<dbReference type="FunCoup" id="A0A1Y1MU21">
    <property type="interactions" value="447"/>
</dbReference>
<evidence type="ECO:0000313" key="6">
    <source>
        <dbReference type="Proteomes" id="UP000327044"/>
    </source>
</evidence>
<proteinExistence type="predicted"/>
<dbReference type="Gene3D" id="1.25.40.20">
    <property type="entry name" value="Ankyrin repeat-containing domain"/>
    <property type="match status" value="2"/>
</dbReference>
<dbReference type="InterPro" id="IPR002110">
    <property type="entry name" value="Ankyrin_rpt"/>
</dbReference>
<keyword evidence="6" id="KW-1185">Reference proteome</keyword>